<dbReference type="PANTHER" id="PTHR13255">
    <property type="entry name" value="ATAXIN-10"/>
    <property type="match status" value="1"/>
</dbReference>
<reference evidence="4 5" key="1">
    <citation type="journal article" date="2023" name="Hortic Res">
        <title>Pangenome of water caltrop reveals structural variations and asymmetric subgenome divergence after allopolyploidization.</title>
        <authorList>
            <person name="Zhang X."/>
            <person name="Chen Y."/>
            <person name="Wang L."/>
            <person name="Yuan Y."/>
            <person name="Fang M."/>
            <person name="Shi L."/>
            <person name="Lu R."/>
            <person name="Comes H.P."/>
            <person name="Ma Y."/>
            <person name="Chen Y."/>
            <person name="Huang G."/>
            <person name="Zhou Y."/>
            <person name="Zheng Z."/>
            <person name="Qiu Y."/>
        </authorList>
    </citation>
    <scope>NUCLEOTIDE SEQUENCE [LARGE SCALE GENOMIC DNA]</scope>
    <source>
        <strain evidence="4">F231</strain>
    </source>
</reference>
<dbReference type="Gene3D" id="1.25.10.10">
    <property type="entry name" value="Leucine-rich Repeat Variant"/>
    <property type="match status" value="2"/>
</dbReference>
<dbReference type="Pfam" id="PF09759">
    <property type="entry name" value="Atx10homo_assoc"/>
    <property type="match status" value="1"/>
</dbReference>
<organism evidence="4 5">
    <name type="scientific">Trapa natans</name>
    <name type="common">Water chestnut</name>
    <dbReference type="NCBI Taxonomy" id="22666"/>
    <lineage>
        <taxon>Eukaryota</taxon>
        <taxon>Viridiplantae</taxon>
        <taxon>Streptophyta</taxon>
        <taxon>Embryophyta</taxon>
        <taxon>Tracheophyta</taxon>
        <taxon>Spermatophyta</taxon>
        <taxon>Magnoliopsida</taxon>
        <taxon>eudicotyledons</taxon>
        <taxon>Gunneridae</taxon>
        <taxon>Pentapetalae</taxon>
        <taxon>rosids</taxon>
        <taxon>malvids</taxon>
        <taxon>Myrtales</taxon>
        <taxon>Lythraceae</taxon>
        <taxon>Trapa</taxon>
    </lineage>
</organism>
<dbReference type="GO" id="GO:0005829">
    <property type="term" value="C:cytosol"/>
    <property type="evidence" value="ECO:0007669"/>
    <property type="project" value="TreeGrafter"/>
</dbReference>
<evidence type="ECO:0000256" key="2">
    <source>
        <dbReference type="ARBA" id="ARBA00023306"/>
    </source>
</evidence>
<keyword evidence="2" id="KW-0131">Cell cycle</keyword>
<name>A0AAN7MHU3_TRANT</name>
<dbReference type="EMBL" id="JAXQNO010000004">
    <property type="protein sequence ID" value="KAK4799357.1"/>
    <property type="molecule type" value="Genomic_DNA"/>
</dbReference>
<evidence type="ECO:0000313" key="5">
    <source>
        <dbReference type="Proteomes" id="UP001346149"/>
    </source>
</evidence>
<sequence length="491" mass="54620">MTKATESYLPEENVMPLLSYSSSSSIKEALEVLIETSRTADGRRDLALKSILSAAFHLMEEVRQHSEKWILVLSMKLVRNLCAGEIVNQDLFIKQNGTKVISAIMQTELESHAPDSGLIRTGLQILANVSLAGDKHQCFIWTQFFPREFLSLGRLHSRETVDPLCMIIYACCDVNVAFMGELCGNDGLLLLAEIVRTVSAVGFGENWFKLLLSRVCLEESHLHSIFSMLNPMWASREAVTVKDSTFSKEQAFLLSIISEILNERLEEVTVSADFALFVLGVYKRSVELVDFHSRAKCSLPTGFATTDVLGYSLSVLRDVCAQDGFGEDDVGRQTAAAALLSNGLLDLLLGQLRSLEPPAIVRKAVKQVETSAGRSSADSSLCPYKGFRRDLVAVIGNCSFQRRHLQDEIREKGGIPLLLQQCVTDEDNPFLREWGLWSIRNLLLDNTENQQEVYALKLQGSVDVPEVVELGLRVELDPRTGRPKLVNCPRP</sequence>
<accession>A0AAN7MHU3</accession>
<dbReference type="InterPro" id="IPR011989">
    <property type="entry name" value="ARM-like"/>
</dbReference>
<feature type="domain" description="Ataxin-10" evidence="3">
    <location>
        <begin position="387"/>
        <end position="484"/>
    </location>
</feature>
<gene>
    <name evidence="4" type="ORF">SAY86_024722</name>
</gene>
<dbReference type="InterPro" id="IPR019156">
    <property type="entry name" value="Ataxin-10_domain"/>
</dbReference>
<dbReference type="Proteomes" id="UP001346149">
    <property type="component" value="Unassembled WGS sequence"/>
</dbReference>
<evidence type="ECO:0000256" key="1">
    <source>
        <dbReference type="ARBA" id="ARBA00022618"/>
    </source>
</evidence>
<keyword evidence="1" id="KW-0132">Cell division</keyword>
<evidence type="ECO:0000259" key="3">
    <source>
        <dbReference type="Pfam" id="PF09759"/>
    </source>
</evidence>
<keyword evidence="5" id="KW-1185">Reference proteome</keyword>
<dbReference type="InterPro" id="IPR016024">
    <property type="entry name" value="ARM-type_fold"/>
</dbReference>
<dbReference type="SUPFAM" id="SSF48371">
    <property type="entry name" value="ARM repeat"/>
    <property type="match status" value="1"/>
</dbReference>
<evidence type="ECO:0000313" key="4">
    <source>
        <dbReference type="EMBL" id="KAK4799357.1"/>
    </source>
</evidence>
<comment type="caution">
    <text evidence="4">The sequence shown here is derived from an EMBL/GenBank/DDBJ whole genome shotgun (WGS) entry which is preliminary data.</text>
</comment>
<protein>
    <recommendedName>
        <fullName evidence="3">Ataxin-10 domain-containing protein</fullName>
    </recommendedName>
</protein>
<dbReference type="PANTHER" id="PTHR13255:SF0">
    <property type="entry name" value="ATAXIN-10"/>
    <property type="match status" value="1"/>
</dbReference>
<dbReference type="InterPro" id="IPR051374">
    <property type="entry name" value="Ataxin-10/CTR86_families"/>
</dbReference>
<dbReference type="AlphaFoldDB" id="A0AAN7MHU3"/>
<dbReference type="GO" id="GO:0051301">
    <property type="term" value="P:cell division"/>
    <property type="evidence" value="ECO:0007669"/>
    <property type="project" value="UniProtKB-KW"/>
</dbReference>
<proteinExistence type="predicted"/>